<evidence type="ECO:0000256" key="3">
    <source>
        <dbReference type="ARBA" id="ARBA00022525"/>
    </source>
</evidence>
<dbReference type="Pfam" id="PF00657">
    <property type="entry name" value="Lipase_GDSL"/>
    <property type="match status" value="1"/>
</dbReference>
<dbReference type="InterPro" id="IPR035669">
    <property type="entry name" value="SGNH_plant_lipase-like"/>
</dbReference>
<dbReference type="PANTHER" id="PTHR45650">
    <property type="entry name" value="GDSL-LIKE LIPASE/ACYLHYDROLASE-RELATED"/>
    <property type="match status" value="1"/>
</dbReference>
<evidence type="ECO:0000256" key="1">
    <source>
        <dbReference type="ARBA" id="ARBA00004613"/>
    </source>
</evidence>
<comment type="subcellular location">
    <subcellularLocation>
        <location evidence="1">Secreted</location>
    </subcellularLocation>
</comment>
<sequence length="369" mass="40398">MNKNMYFVLFTLALILALVRPCCSCCSTASPRSSSTKLTGIFVFGDSTVDNGNNNFIKSEFKSDYLPYGVDFPLGPFSTKRFTNGENPADRIGGLLGLPVIPTFTDPQTKGSRVLRGVNYASAGSGILDVTGSNKGVISLNQQITNFVEVTIPMLKAQQKCEGNTNLVEQYLFLISTGSNDFLDTFFNGGSNIGLLQYFSNNLTSSLATQLNRLYNAGARKFAFINIGPLGCAPMTRASMPKRKCNETLSYAAYYFNTQLLVMLNSIQPRLSGFRYMVVNFFQIGLEFIQIPSSGGFNDVSNSCCEVSLESNGALCKQGGNLCKNRRTTLFFDGLHPNEALYSILATRAYNSTDPTEVSPFNLHRLSTI</sequence>
<dbReference type="GO" id="GO:0016788">
    <property type="term" value="F:hydrolase activity, acting on ester bonds"/>
    <property type="evidence" value="ECO:0007669"/>
    <property type="project" value="InterPro"/>
</dbReference>
<evidence type="ECO:0000256" key="7">
    <source>
        <dbReference type="ARBA" id="ARBA00023098"/>
    </source>
</evidence>
<keyword evidence="10" id="KW-1185">Reference proteome</keyword>
<proteinExistence type="inferred from homology"/>
<organism evidence="9 10">
    <name type="scientific">Saponaria officinalis</name>
    <name type="common">Common soapwort</name>
    <name type="synonym">Lychnis saponaria</name>
    <dbReference type="NCBI Taxonomy" id="3572"/>
    <lineage>
        <taxon>Eukaryota</taxon>
        <taxon>Viridiplantae</taxon>
        <taxon>Streptophyta</taxon>
        <taxon>Embryophyta</taxon>
        <taxon>Tracheophyta</taxon>
        <taxon>Spermatophyta</taxon>
        <taxon>Magnoliopsida</taxon>
        <taxon>eudicotyledons</taxon>
        <taxon>Gunneridae</taxon>
        <taxon>Pentapetalae</taxon>
        <taxon>Caryophyllales</taxon>
        <taxon>Caryophyllaceae</taxon>
        <taxon>Caryophylleae</taxon>
        <taxon>Saponaria</taxon>
    </lineage>
</organism>
<accession>A0AAW1N905</accession>
<gene>
    <name evidence="9" type="ORF">RND81_01G214700</name>
</gene>
<dbReference type="InterPro" id="IPR001087">
    <property type="entry name" value="GDSL"/>
</dbReference>
<keyword evidence="7" id="KW-0443">Lipid metabolism</keyword>
<evidence type="ECO:0000256" key="4">
    <source>
        <dbReference type="ARBA" id="ARBA00022729"/>
    </source>
</evidence>
<reference evidence="9" key="1">
    <citation type="submission" date="2024-03" db="EMBL/GenBank/DDBJ databases">
        <title>WGS assembly of Saponaria officinalis var. Norfolk2.</title>
        <authorList>
            <person name="Jenkins J."/>
            <person name="Shu S."/>
            <person name="Grimwood J."/>
            <person name="Barry K."/>
            <person name="Goodstein D."/>
            <person name="Schmutz J."/>
            <person name="Leebens-Mack J."/>
            <person name="Osbourn A."/>
        </authorList>
    </citation>
    <scope>NUCLEOTIDE SEQUENCE [LARGE SCALE GENOMIC DNA]</scope>
    <source>
        <strain evidence="9">JIC</strain>
    </source>
</reference>
<evidence type="ECO:0000256" key="5">
    <source>
        <dbReference type="ARBA" id="ARBA00022801"/>
    </source>
</evidence>
<dbReference type="SUPFAM" id="SSF52266">
    <property type="entry name" value="SGNH hydrolase"/>
    <property type="match status" value="1"/>
</dbReference>
<dbReference type="PANTHER" id="PTHR45650:SF2">
    <property type="entry name" value="OS06G0560700 PROTEIN"/>
    <property type="match status" value="1"/>
</dbReference>
<dbReference type="EMBL" id="JBDFQZ010000001">
    <property type="protein sequence ID" value="KAK9758199.1"/>
    <property type="molecule type" value="Genomic_DNA"/>
</dbReference>
<dbReference type="Gene3D" id="3.40.50.1110">
    <property type="entry name" value="SGNH hydrolase"/>
    <property type="match status" value="1"/>
</dbReference>
<dbReference type="Proteomes" id="UP001443914">
    <property type="component" value="Unassembled WGS sequence"/>
</dbReference>
<protein>
    <submittedName>
        <fullName evidence="9">Uncharacterized protein</fullName>
    </submittedName>
</protein>
<evidence type="ECO:0000256" key="6">
    <source>
        <dbReference type="ARBA" id="ARBA00022963"/>
    </source>
</evidence>
<dbReference type="InterPro" id="IPR051238">
    <property type="entry name" value="GDSL_esterase/lipase"/>
</dbReference>
<dbReference type="AlphaFoldDB" id="A0AAW1N905"/>
<keyword evidence="6" id="KW-0442">Lipid degradation</keyword>
<evidence type="ECO:0000256" key="2">
    <source>
        <dbReference type="ARBA" id="ARBA00008668"/>
    </source>
</evidence>
<dbReference type="CDD" id="cd01837">
    <property type="entry name" value="SGNH_plant_lipase_like"/>
    <property type="match status" value="1"/>
</dbReference>
<keyword evidence="4 8" id="KW-0732">Signal</keyword>
<dbReference type="InterPro" id="IPR036514">
    <property type="entry name" value="SGNH_hydro_sf"/>
</dbReference>
<feature type="signal peptide" evidence="8">
    <location>
        <begin position="1"/>
        <end position="24"/>
    </location>
</feature>
<keyword evidence="5" id="KW-0378">Hydrolase</keyword>
<dbReference type="GO" id="GO:0005576">
    <property type="term" value="C:extracellular region"/>
    <property type="evidence" value="ECO:0007669"/>
    <property type="project" value="UniProtKB-SubCell"/>
</dbReference>
<evidence type="ECO:0000256" key="8">
    <source>
        <dbReference type="SAM" id="SignalP"/>
    </source>
</evidence>
<evidence type="ECO:0000313" key="10">
    <source>
        <dbReference type="Proteomes" id="UP001443914"/>
    </source>
</evidence>
<comment type="caution">
    <text evidence="9">The sequence shown here is derived from an EMBL/GenBank/DDBJ whole genome shotgun (WGS) entry which is preliminary data.</text>
</comment>
<comment type="similarity">
    <text evidence="2">Belongs to the 'GDSL' lipolytic enzyme family.</text>
</comment>
<name>A0AAW1N905_SAPOF</name>
<feature type="chain" id="PRO_5043979683" evidence="8">
    <location>
        <begin position="25"/>
        <end position="369"/>
    </location>
</feature>
<keyword evidence="3" id="KW-0964">Secreted</keyword>
<evidence type="ECO:0000313" key="9">
    <source>
        <dbReference type="EMBL" id="KAK9758199.1"/>
    </source>
</evidence>
<dbReference type="GO" id="GO:0016042">
    <property type="term" value="P:lipid catabolic process"/>
    <property type="evidence" value="ECO:0007669"/>
    <property type="project" value="UniProtKB-KW"/>
</dbReference>